<evidence type="ECO:0000256" key="4">
    <source>
        <dbReference type="ARBA" id="ARBA00023163"/>
    </source>
</evidence>
<sequence>MRIKPLQPDLDNDAARRLSKVANEPEQVWDKELFIRLAFAESAKAGCEVLFRYYYQVLCNHATRFVYSRELAEDIVSEVFCRMWRTQAYASIRTSYRFYLFRAVRNEAYNYLRLEIQGHEEISWAEISNDPIPDSVVQFDELIGLIDTILETSSPQCRRAFMLNRFEGKKYREIADEMGVSIKTVEAHVSKALHMLRKGLRSYWPS</sequence>
<keyword evidence="2" id="KW-0805">Transcription regulation</keyword>
<dbReference type="PANTHER" id="PTHR43133">
    <property type="entry name" value="RNA POLYMERASE ECF-TYPE SIGMA FACTO"/>
    <property type="match status" value="1"/>
</dbReference>
<dbReference type="Gene3D" id="1.10.10.10">
    <property type="entry name" value="Winged helix-like DNA-binding domain superfamily/Winged helix DNA-binding domain"/>
    <property type="match status" value="1"/>
</dbReference>
<name>A0A1P9X3P9_9BACT</name>
<dbReference type="GO" id="GO:0003677">
    <property type="term" value="F:DNA binding"/>
    <property type="evidence" value="ECO:0007669"/>
    <property type="project" value="InterPro"/>
</dbReference>
<dbReference type="EMBL" id="CP014263">
    <property type="protein sequence ID" value="AQG82262.1"/>
    <property type="molecule type" value="Genomic_DNA"/>
</dbReference>
<gene>
    <name evidence="7" type="ORF">AWR27_02005</name>
</gene>
<evidence type="ECO:0000256" key="2">
    <source>
        <dbReference type="ARBA" id="ARBA00023015"/>
    </source>
</evidence>
<comment type="similarity">
    <text evidence="1">Belongs to the sigma-70 factor family. ECF subfamily.</text>
</comment>
<evidence type="ECO:0000256" key="3">
    <source>
        <dbReference type="ARBA" id="ARBA00023082"/>
    </source>
</evidence>
<dbReference type="PANTHER" id="PTHR43133:SF46">
    <property type="entry name" value="RNA POLYMERASE SIGMA-70 FACTOR ECF SUBFAMILY"/>
    <property type="match status" value="1"/>
</dbReference>
<dbReference type="InterPro" id="IPR014327">
    <property type="entry name" value="RNA_pol_sigma70_bacteroid"/>
</dbReference>
<dbReference type="GO" id="GO:0016987">
    <property type="term" value="F:sigma factor activity"/>
    <property type="evidence" value="ECO:0007669"/>
    <property type="project" value="UniProtKB-KW"/>
</dbReference>
<evidence type="ECO:0000256" key="1">
    <source>
        <dbReference type="ARBA" id="ARBA00010641"/>
    </source>
</evidence>
<protein>
    <recommendedName>
        <fullName evidence="9">RNA polymerase subunit sigma-24</fullName>
    </recommendedName>
</protein>
<dbReference type="SUPFAM" id="SSF88946">
    <property type="entry name" value="Sigma2 domain of RNA polymerase sigma factors"/>
    <property type="match status" value="1"/>
</dbReference>
<dbReference type="InterPro" id="IPR013325">
    <property type="entry name" value="RNA_pol_sigma_r2"/>
</dbReference>
<dbReference type="Pfam" id="PF08281">
    <property type="entry name" value="Sigma70_r4_2"/>
    <property type="match status" value="1"/>
</dbReference>
<keyword evidence="3" id="KW-0731">Sigma factor</keyword>
<dbReference type="InterPro" id="IPR013324">
    <property type="entry name" value="RNA_pol_sigma_r3/r4-like"/>
</dbReference>
<evidence type="ECO:0008006" key="9">
    <source>
        <dbReference type="Google" id="ProtNLM"/>
    </source>
</evidence>
<dbReference type="AlphaFoldDB" id="A0A1P9X3P9"/>
<dbReference type="Gene3D" id="1.10.1740.10">
    <property type="match status" value="1"/>
</dbReference>
<dbReference type="InterPro" id="IPR039425">
    <property type="entry name" value="RNA_pol_sigma-70-like"/>
</dbReference>
<accession>A0A1P9X3P9</accession>
<organism evidence="7 8">
    <name type="scientific">Spirosoma montaniterrae</name>
    <dbReference type="NCBI Taxonomy" id="1178516"/>
    <lineage>
        <taxon>Bacteria</taxon>
        <taxon>Pseudomonadati</taxon>
        <taxon>Bacteroidota</taxon>
        <taxon>Cytophagia</taxon>
        <taxon>Cytophagales</taxon>
        <taxon>Cytophagaceae</taxon>
        <taxon>Spirosoma</taxon>
    </lineage>
</organism>
<evidence type="ECO:0000313" key="8">
    <source>
        <dbReference type="Proteomes" id="UP000187941"/>
    </source>
</evidence>
<dbReference type="InterPro" id="IPR007627">
    <property type="entry name" value="RNA_pol_sigma70_r2"/>
</dbReference>
<dbReference type="InterPro" id="IPR013249">
    <property type="entry name" value="RNA_pol_sigma70_r4_t2"/>
</dbReference>
<dbReference type="GO" id="GO:0006352">
    <property type="term" value="P:DNA-templated transcription initiation"/>
    <property type="evidence" value="ECO:0007669"/>
    <property type="project" value="InterPro"/>
</dbReference>
<keyword evidence="8" id="KW-1185">Reference proteome</keyword>
<keyword evidence="4" id="KW-0804">Transcription</keyword>
<dbReference type="NCBIfam" id="TIGR02985">
    <property type="entry name" value="Sig70_bacteroi1"/>
    <property type="match status" value="1"/>
</dbReference>
<proteinExistence type="inferred from homology"/>
<dbReference type="STRING" id="1178516.AWR27_02005"/>
<reference evidence="7 8" key="1">
    <citation type="submission" date="2016-01" db="EMBL/GenBank/DDBJ databases">
        <authorList>
            <person name="Oliw E.H."/>
        </authorList>
    </citation>
    <scope>NUCLEOTIDE SEQUENCE [LARGE SCALE GENOMIC DNA]</scope>
    <source>
        <strain evidence="7 8">DY10</strain>
    </source>
</reference>
<dbReference type="InterPro" id="IPR014284">
    <property type="entry name" value="RNA_pol_sigma-70_dom"/>
</dbReference>
<evidence type="ECO:0000313" key="7">
    <source>
        <dbReference type="EMBL" id="AQG82262.1"/>
    </source>
</evidence>
<dbReference type="Pfam" id="PF04542">
    <property type="entry name" value="Sigma70_r2"/>
    <property type="match status" value="1"/>
</dbReference>
<dbReference type="KEGG" id="smon:AWR27_02005"/>
<dbReference type="SUPFAM" id="SSF88659">
    <property type="entry name" value="Sigma3 and sigma4 domains of RNA polymerase sigma factors"/>
    <property type="match status" value="1"/>
</dbReference>
<dbReference type="Proteomes" id="UP000187941">
    <property type="component" value="Chromosome"/>
</dbReference>
<dbReference type="InterPro" id="IPR036388">
    <property type="entry name" value="WH-like_DNA-bd_sf"/>
</dbReference>
<dbReference type="RefSeq" id="WP_077133743.1">
    <property type="nucleotide sequence ID" value="NZ_CP014263.1"/>
</dbReference>
<feature type="domain" description="RNA polymerase sigma factor 70 region 4 type 2" evidence="6">
    <location>
        <begin position="147"/>
        <end position="193"/>
    </location>
</feature>
<feature type="domain" description="RNA polymerase sigma-70 region 2" evidence="5">
    <location>
        <begin position="50"/>
        <end position="113"/>
    </location>
</feature>
<dbReference type="OrthoDB" id="1524077at2"/>
<evidence type="ECO:0000259" key="5">
    <source>
        <dbReference type="Pfam" id="PF04542"/>
    </source>
</evidence>
<evidence type="ECO:0000259" key="6">
    <source>
        <dbReference type="Pfam" id="PF08281"/>
    </source>
</evidence>
<dbReference type="NCBIfam" id="TIGR02937">
    <property type="entry name" value="sigma70-ECF"/>
    <property type="match status" value="1"/>
</dbReference>